<dbReference type="PROSITE" id="PS50887">
    <property type="entry name" value="GGDEF"/>
    <property type="match status" value="1"/>
</dbReference>
<evidence type="ECO:0000256" key="5">
    <source>
        <dbReference type="ARBA" id="ARBA00023015"/>
    </source>
</evidence>
<evidence type="ECO:0000259" key="10">
    <source>
        <dbReference type="PROSITE" id="PS50110"/>
    </source>
</evidence>
<dbReference type="InterPro" id="IPR018062">
    <property type="entry name" value="HTH_AraC-typ_CS"/>
</dbReference>
<dbReference type="InterPro" id="IPR011006">
    <property type="entry name" value="CheY-like_superfamily"/>
</dbReference>
<dbReference type="SUPFAM" id="SSF46689">
    <property type="entry name" value="Homeodomain-like"/>
    <property type="match status" value="2"/>
</dbReference>
<dbReference type="PANTHER" id="PTHR42713">
    <property type="entry name" value="HISTIDINE KINASE-RELATED"/>
    <property type="match status" value="1"/>
</dbReference>
<evidence type="ECO:0000313" key="13">
    <source>
        <dbReference type="Proteomes" id="UP001229346"/>
    </source>
</evidence>
<keyword evidence="2" id="KW-0963">Cytoplasm</keyword>
<dbReference type="Pfam" id="PF17853">
    <property type="entry name" value="GGDEF_2"/>
    <property type="match status" value="1"/>
</dbReference>
<dbReference type="InterPro" id="IPR000160">
    <property type="entry name" value="GGDEF_dom"/>
</dbReference>
<dbReference type="Pfam" id="PF12833">
    <property type="entry name" value="HTH_18"/>
    <property type="match status" value="1"/>
</dbReference>
<dbReference type="Proteomes" id="UP001229346">
    <property type="component" value="Unassembled WGS sequence"/>
</dbReference>
<dbReference type="Gene3D" id="3.40.50.2300">
    <property type="match status" value="1"/>
</dbReference>
<dbReference type="CDD" id="cd17536">
    <property type="entry name" value="REC_YesN-like"/>
    <property type="match status" value="1"/>
</dbReference>
<dbReference type="InterPro" id="IPR051552">
    <property type="entry name" value="HptR"/>
</dbReference>
<feature type="domain" description="Response regulatory" evidence="10">
    <location>
        <begin position="3"/>
        <end position="120"/>
    </location>
</feature>
<feature type="domain" description="GGDEF" evidence="11">
    <location>
        <begin position="179"/>
        <end position="312"/>
    </location>
</feature>
<keyword evidence="5" id="KW-0805">Transcription regulation</keyword>
<organism evidence="12 13">
    <name type="scientific">Paenibacillus harenae</name>
    <dbReference type="NCBI Taxonomy" id="306543"/>
    <lineage>
        <taxon>Bacteria</taxon>
        <taxon>Bacillati</taxon>
        <taxon>Bacillota</taxon>
        <taxon>Bacilli</taxon>
        <taxon>Bacillales</taxon>
        <taxon>Paenibacillaceae</taxon>
        <taxon>Paenibacillus</taxon>
    </lineage>
</organism>
<dbReference type="SUPFAM" id="SSF52172">
    <property type="entry name" value="CheY-like"/>
    <property type="match status" value="1"/>
</dbReference>
<dbReference type="InterPro" id="IPR018060">
    <property type="entry name" value="HTH_AraC"/>
</dbReference>
<dbReference type="SMART" id="SM00342">
    <property type="entry name" value="HTH_ARAC"/>
    <property type="match status" value="1"/>
</dbReference>
<reference evidence="12 13" key="1">
    <citation type="submission" date="2023-07" db="EMBL/GenBank/DDBJ databases">
        <title>Sorghum-associated microbial communities from plants grown in Nebraska, USA.</title>
        <authorList>
            <person name="Schachtman D."/>
        </authorList>
    </citation>
    <scope>NUCLEOTIDE SEQUENCE [LARGE SCALE GENOMIC DNA]</scope>
    <source>
        <strain evidence="12 13">CC482</strain>
    </source>
</reference>
<dbReference type="PRINTS" id="PR00032">
    <property type="entry name" value="HTHARAC"/>
</dbReference>
<dbReference type="PROSITE" id="PS00041">
    <property type="entry name" value="HTH_ARAC_FAMILY_1"/>
    <property type="match status" value="1"/>
</dbReference>
<dbReference type="InterPro" id="IPR001789">
    <property type="entry name" value="Sig_transdc_resp-reg_receiver"/>
</dbReference>
<dbReference type="InterPro" id="IPR020449">
    <property type="entry name" value="Tscrpt_reg_AraC-type_HTH"/>
</dbReference>
<evidence type="ECO:0000256" key="3">
    <source>
        <dbReference type="ARBA" id="ARBA00022553"/>
    </source>
</evidence>
<evidence type="ECO:0000313" key="12">
    <source>
        <dbReference type="EMBL" id="MDQ0113514.1"/>
    </source>
</evidence>
<dbReference type="EMBL" id="JAUSSU010000005">
    <property type="protein sequence ID" value="MDQ0113514.1"/>
    <property type="molecule type" value="Genomic_DNA"/>
</dbReference>
<dbReference type="PROSITE" id="PS01124">
    <property type="entry name" value="HTH_ARAC_FAMILY_2"/>
    <property type="match status" value="1"/>
</dbReference>
<evidence type="ECO:0000256" key="2">
    <source>
        <dbReference type="ARBA" id="ARBA00022490"/>
    </source>
</evidence>
<keyword evidence="6" id="KW-0238">DNA-binding</keyword>
<evidence type="ECO:0000259" key="9">
    <source>
        <dbReference type="PROSITE" id="PS01124"/>
    </source>
</evidence>
<evidence type="ECO:0000259" key="11">
    <source>
        <dbReference type="PROSITE" id="PS50887"/>
    </source>
</evidence>
<keyword evidence="4" id="KW-0902">Two-component regulatory system</keyword>
<protein>
    <submittedName>
        <fullName evidence="12">Two-component system response regulator YesN</fullName>
    </submittedName>
</protein>
<accession>A0ABT9U5H6</accession>
<evidence type="ECO:0000256" key="1">
    <source>
        <dbReference type="ARBA" id="ARBA00004496"/>
    </source>
</evidence>
<sequence>MFKLMIVDDELLMRIGIRSMIDWEAHGFRIAAEATNGREAIEMAQSVKPDLIITDIKMPVMDGLQLIREASKTFTDCKYVILSNFDEFRYVKEALQLGAVDYLIKSEITPDTLAELLAGIRRKRELGGSGNQNMLLTAHLSQSLSHLKESLFKDLISGLLDEREAAAKAEQLQTSVRSEDLAVIKLRIDRFAKVRQKYVEKDEKLLRFSVLNILEEIIPGKWNKELVVESSSEYLLIANTRGDGMTSARSEIAKLCGAIQRTMKDFMNMSITVGVSSVVPGFRLMKAAYREADYALRRSFFAGGGRILFFEDTEDCPRDEIAEPAPNEANEANGLALRHVLDSNNEARLTEFFDAFRGELAANRANERMIREAYIGLTEIVGAHMSYIIRSRLQVSDKLPYEAVLSAETWDDVHGIVLDYARLCLAAEGRSAEHRSYAEMAVEMIHRYYAEDLSLQSVASQINVNPSYLSRLFKQEKGENFISCLTRVRIDRAKSFLESRKYKVYEVADKVGYHNYTYFSKIFKKVVGVSPEEYRG</sequence>
<keyword evidence="7" id="KW-0804">Transcription</keyword>
<evidence type="ECO:0000256" key="4">
    <source>
        <dbReference type="ARBA" id="ARBA00023012"/>
    </source>
</evidence>
<dbReference type="Gene3D" id="1.10.10.60">
    <property type="entry name" value="Homeodomain-like"/>
    <property type="match status" value="2"/>
</dbReference>
<keyword evidence="3 8" id="KW-0597">Phosphoprotein</keyword>
<comment type="subcellular location">
    <subcellularLocation>
        <location evidence="1">Cytoplasm</location>
    </subcellularLocation>
</comment>
<dbReference type="PROSITE" id="PS50110">
    <property type="entry name" value="RESPONSE_REGULATORY"/>
    <property type="match status" value="1"/>
</dbReference>
<feature type="modified residue" description="4-aspartylphosphate" evidence="8">
    <location>
        <position position="55"/>
    </location>
</feature>
<evidence type="ECO:0000256" key="8">
    <source>
        <dbReference type="PROSITE-ProRule" id="PRU00169"/>
    </source>
</evidence>
<evidence type="ECO:0000256" key="6">
    <source>
        <dbReference type="ARBA" id="ARBA00023125"/>
    </source>
</evidence>
<evidence type="ECO:0000256" key="7">
    <source>
        <dbReference type="ARBA" id="ARBA00023163"/>
    </source>
</evidence>
<dbReference type="RefSeq" id="WP_307204715.1">
    <property type="nucleotide sequence ID" value="NZ_JAUSSU010000005.1"/>
</dbReference>
<dbReference type="InterPro" id="IPR041522">
    <property type="entry name" value="CdaR_GGDEF"/>
</dbReference>
<dbReference type="SMART" id="SM00448">
    <property type="entry name" value="REC"/>
    <property type="match status" value="1"/>
</dbReference>
<proteinExistence type="predicted"/>
<keyword evidence="13" id="KW-1185">Reference proteome</keyword>
<dbReference type="InterPro" id="IPR009057">
    <property type="entry name" value="Homeodomain-like_sf"/>
</dbReference>
<name>A0ABT9U5H6_PAEHA</name>
<gene>
    <name evidence="12" type="ORF">J2T15_002955</name>
</gene>
<comment type="caution">
    <text evidence="12">The sequence shown here is derived from an EMBL/GenBank/DDBJ whole genome shotgun (WGS) entry which is preliminary data.</text>
</comment>
<feature type="domain" description="HTH araC/xylS-type" evidence="9">
    <location>
        <begin position="439"/>
        <end position="536"/>
    </location>
</feature>
<dbReference type="Pfam" id="PF00072">
    <property type="entry name" value="Response_reg"/>
    <property type="match status" value="1"/>
</dbReference>
<dbReference type="PANTHER" id="PTHR42713:SF3">
    <property type="entry name" value="TRANSCRIPTIONAL REGULATORY PROTEIN HPTR"/>
    <property type="match status" value="1"/>
</dbReference>